<evidence type="ECO:0000256" key="1">
    <source>
        <dbReference type="SAM" id="MobiDB-lite"/>
    </source>
</evidence>
<evidence type="ECO:0000313" key="4">
    <source>
        <dbReference type="Proteomes" id="UP000235034"/>
    </source>
</evidence>
<feature type="compositionally biased region" description="Low complexity" evidence="1">
    <location>
        <begin position="8"/>
        <end position="18"/>
    </location>
</feature>
<sequence length="108" mass="11132">MADHAAHTTDTADTITTAVDNPTTYPTDTSAIDQSEHVEAPAPSTTYTPVFDDRVRTVIYIVTLVAGIVGAGITVFGDPQIGAYVSAAAGVIASAFGTAYSPMRLNGK</sequence>
<dbReference type="Proteomes" id="UP000235034">
    <property type="component" value="Unassembled WGS sequence"/>
</dbReference>
<dbReference type="RefSeq" id="WP_243394447.1">
    <property type="nucleotide sequence ID" value="NZ_NMWT01000023.1"/>
</dbReference>
<protein>
    <submittedName>
        <fullName evidence="3">DoxX</fullName>
    </submittedName>
</protein>
<keyword evidence="2" id="KW-1133">Transmembrane helix</keyword>
<organism evidence="3 4">
    <name type="scientific">Bifidobacterium parmae</name>
    <dbReference type="NCBI Taxonomy" id="361854"/>
    <lineage>
        <taxon>Bacteria</taxon>
        <taxon>Bacillati</taxon>
        <taxon>Actinomycetota</taxon>
        <taxon>Actinomycetes</taxon>
        <taxon>Bifidobacteriales</taxon>
        <taxon>Bifidobacteriaceae</taxon>
        <taxon>Bifidobacterium</taxon>
    </lineage>
</organism>
<proteinExistence type="predicted"/>
<dbReference type="AlphaFoldDB" id="A0A2N5IZY5"/>
<feature type="compositionally biased region" description="Polar residues" evidence="1">
    <location>
        <begin position="19"/>
        <end position="33"/>
    </location>
</feature>
<gene>
    <name evidence="3" type="ORF">Uis4E_1551</name>
</gene>
<comment type="caution">
    <text evidence="3">The sequence shown here is derived from an EMBL/GenBank/DDBJ whole genome shotgun (WGS) entry which is preliminary data.</text>
</comment>
<accession>A0A2N5IZY5</accession>
<feature type="transmembrane region" description="Helical" evidence="2">
    <location>
        <begin position="57"/>
        <end position="75"/>
    </location>
</feature>
<evidence type="ECO:0000313" key="3">
    <source>
        <dbReference type="EMBL" id="PLS27519.1"/>
    </source>
</evidence>
<keyword evidence="2" id="KW-0472">Membrane</keyword>
<keyword evidence="4" id="KW-1185">Reference proteome</keyword>
<feature type="transmembrane region" description="Helical" evidence="2">
    <location>
        <begin position="81"/>
        <end position="100"/>
    </location>
</feature>
<feature type="region of interest" description="Disordered" evidence="1">
    <location>
        <begin position="1"/>
        <end position="46"/>
    </location>
</feature>
<dbReference type="EMBL" id="NMWT01000023">
    <property type="protein sequence ID" value="PLS27519.1"/>
    <property type="molecule type" value="Genomic_DNA"/>
</dbReference>
<evidence type="ECO:0000256" key="2">
    <source>
        <dbReference type="SAM" id="Phobius"/>
    </source>
</evidence>
<reference evidence="3 4" key="1">
    <citation type="submission" date="2017-07" db="EMBL/GenBank/DDBJ databases">
        <title>Bifidobacterium novel species.</title>
        <authorList>
            <person name="Lugli G.A."/>
            <person name="Milani C."/>
            <person name="Duranti S."/>
            <person name="Mangifesta M."/>
        </authorList>
    </citation>
    <scope>NUCLEOTIDE SEQUENCE [LARGE SCALE GENOMIC DNA]</scope>
    <source>
        <strain evidence="3 4">77</strain>
    </source>
</reference>
<name>A0A2N5IZY5_9BIFI</name>
<keyword evidence="2" id="KW-0812">Transmembrane</keyword>